<dbReference type="Proteomes" id="UP000812277">
    <property type="component" value="Unassembled WGS sequence"/>
</dbReference>
<organism evidence="2 3">
    <name type="scientific">Paenibacillus oenotherae</name>
    <dbReference type="NCBI Taxonomy" id="1435645"/>
    <lineage>
        <taxon>Bacteria</taxon>
        <taxon>Bacillati</taxon>
        <taxon>Bacillota</taxon>
        <taxon>Bacilli</taxon>
        <taxon>Bacillales</taxon>
        <taxon>Paenibacillaceae</taxon>
        <taxon>Paenibacillus</taxon>
    </lineage>
</organism>
<name>A0ABS7D4M6_9BACL</name>
<accession>A0ABS7D4M6</accession>
<protein>
    <submittedName>
        <fullName evidence="2">Gamma-glutamylcyclotransferase</fullName>
    </submittedName>
</protein>
<evidence type="ECO:0000313" key="3">
    <source>
        <dbReference type="Proteomes" id="UP000812277"/>
    </source>
</evidence>
<reference evidence="2 3" key="1">
    <citation type="submission" date="2021-07" db="EMBL/GenBank/DDBJ databases">
        <title>Paenibacillus radiodurans sp. nov., isolated from the southeastern edge of Tengger Desert.</title>
        <authorList>
            <person name="Zhang G."/>
        </authorList>
    </citation>
    <scope>NUCLEOTIDE SEQUENCE [LARGE SCALE GENOMIC DNA]</scope>
    <source>
        <strain evidence="2 3">DT7-4</strain>
    </source>
</reference>
<dbReference type="InterPro" id="IPR009288">
    <property type="entry name" value="AIG2-like_dom"/>
</dbReference>
<dbReference type="RefSeq" id="WP_219871684.1">
    <property type="nucleotide sequence ID" value="NZ_JAHZIJ010000003.1"/>
</dbReference>
<feature type="domain" description="Gamma-glutamylcyclotransferase AIG2-like" evidence="1">
    <location>
        <begin position="8"/>
        <end position="126"/>
    </location>
</feature>
<dbReference type="InterPro" id="IPR013024">
    <property type="entry name" value="GGCT-like"/>
</dbReference>
<dbReference type="CDD" id="cd06661">
    <property type="entry name" value="GGCT_like"/>
    <property type="match status" value="1"/>
</dbReference>
<evidence type="ECO:0000259" key="1">
    <source>
        <dbReference type="Pfam" id="PF06094"/>
    </source>
</evidence>
<gene>
    <name evidence="2" type="ORF">K0T92_06760</name>
</gene>
<comment type="caution">
    <text evidence="2">The sequence shown here is derived from an EMBL/GenBank/DDBJ whole genome shotgun (WGS) entry which is preliminary data.</text>
</comment>
<dbReference type="InterPro" id="IPR036568">
    <property type="entry name" value="GGCT-like_sf"/>
</dbReference>
<keyword evidence="3" id="KW-1185">Reference proteome</keyword>
<sequence>MNHNVISVFIYGSLLPGQANHHVVSNRMIAARPGRIVGRLVDVGAYPALIRDESAFREERYVRGMWIDVTESGLQGMDQLEDFGGIEESNDYDRIWTADADCSEQCGWVYIWDSPRGCPPIMEQYWPEFCKNRMAAE</sequence>
<evidence type="ECO:0000313" key="2">
    <source>
        <dbReference type="EMBL" id="MBW7474441.1"/>
    </source>
</evidence>
<dbReference type="Pfam" id="PF06094">
    <property type="entry name" value="GGACT"/>
    <property type="match status" value="1"/>
</dbReference>
<dbReference type="Gene3D" id="3.10.490.10">
    <property type="entry name" value="Gamma-glutamyl cyclotransferase-like"/>
    <property type="match status" value="1"/>
</dbReference>
<dbReference type="SUPFAM" id="SSF110857">
    <property type="entry name" value="Gamma-glutamyl cyclotransferase-like"/>
    <property type="match status" value="1"/>
</dbReference>
<proteinExistence type="predicted"/>
<dbReference type="EMBL" id="JAHZIJ010000003">
    <property type="protein sequence ID" value="MBW7474441.1"/>
    <property type="molecule type" value="Genomic_DNA"/>
</dbReference>